<sequence>MQVMPYVDVLFGNETATRSKTFPVLKIDPKDMVDTNGAGDAFVGGFLSELVQDKPLDQCVKAAHYAANVIIRRAGCTFPEKPDFK</sequence>
<dbReference type="EMBL" id="CM024797">
    <property type="protein sequence ID" value="KAG8000070.1"/>
    <property type="molecule type" value="Genomic_DNA"/>
</dbReference>
<proteinExistence type="predicted"/>
<organism evidence="1 2">
    <name type="scientific">Nibea albiflora</name>
    <name type="common">Yellow drum</name>
    <name type="synonym">Corvina albiflora</name>
    <dbReference type="NCBI Taxonomy" id="240163"/>
    <lineage>
        <taxon>Eukaryota</taxon>
        <taxon>Metazoa</taxon>
        <taxon>Chordata</taxon>
        <taxon>Craniata</taxon>
        <taxon>Vertebrata</taxon>
        <taxon>Euteleostomi</taxon>
        <taxon>Actinopterygii</taxon>
        <taxon>Neopterygii</taxon>
        <taxon>Teleostei</taxon>
        <taxon>Neoteleostei</taxon>
        <taxon>Acanthomorphata</taxon>
        <taxon>Eupercaria</taxon>
        <taxon>Sciaenidae</taxon>
        <taxon>Nibea</taxon>
    </lineage>
</organism>
<name>A0ACB7EDF8_NIBAL</name>
<accession>A0ACB7EDF8</accession>
<keyword evidence="1" id="KW-0808">Transferase</keyword>
<protein>
    <submittedName>
        <fullName evidence="1">Adenosine kinase</fullName>
    </submittedName>
</protein>
<reference evidence="1" key="1">
    <citation type="submission" date="2020-04" db="EMBL/GenBank/DDBJ databases">
        <title>A chromosome-scale assembly and high-density genetic map of the yellow drum (Nibea albiflora) genome.</title>
        <authorList>
            <person name="Xu D."/>
            <person name="Zhang W."/>
            <person name="Chen R."/>
            <person name="Tan P."/>
            <person name="Wang L."/>
            <person name="Song H."/>
            <person name="Tian L."/>
            <person name="Zhu Q."/>
            <person name="Wang B."/>
        </authorList>
    </citation>
    <scope>NUCLEOTIDE SEQUENCE</scope>
    <source>
        <strain evidence="1">ZJHYS-2018</strain>
    </source>
</reference>
<evidence type="ECO:0000313" key="1">
    <source>
        <dbReference type="EMBL" id="KAG8000070.1"/>
    </source>
</evidence>
<dbReference type="Proteomes" id="UP000805704">
    <property type="component" value="Chromosome 9"/>
</dbReference>
<keyword evidence="1" id="KW-0418">Kinase</keyword>
<keyword evidence="2" id="KW-1185">Reference proteome</keyword>
<gene>
    <name evidence="1" type="primary">ADK</name>
    <name evidence="1" type="ORF">GBF38_002210</name>
</gene>
<comment type="caution">
    <text evidence="1">The sequence shown here is derived from an EMBL/GenBank/DDBJ whole genome shotgun (WGS) entry which is preliminary data.</text>
</comment>
<evidence type="ECO:0000313" key="2">
    <source>
        <dbReference type="Proteomes" id="UP000805704"/>
    </source>
</evidence>